<evidence type="ECO:0000313" key="3">
    <source>
        <dbReference type="Proteomes" id="UP000325315"/>
    </source>
</evidence>
<proteinExistence type="predicted"/>
<protein>
    <submittedName>
        <fullName evidence="2">Zinc finger, CCHC-type</fullName>
    </submittedName>
</protein>
<dbReference type="Pfam" id="PF13966">
    <property type="entry name" value="zf-RVT"/>
    <property type="match status" value="1"/>
</dbReference>
<gene>
    <name evidence="2" type="ORF">EPI10_024428</name>
</gene>
<evidence type="ECO:0000259" key="1">
    <source>
        <dbReference type="Pfam" id="PF13966"/>
    </source>
</evidence>
<dbReference type="AlphaFoldDB" id="A0A5B6VZ30"/>
<dbReference type="InterPro" id="IPR026960">
    <property type="entry name" value="RVT-Znf"/>
</dbReference>
<name>A0A5B6VZ30_9ROSI</name>
<organism evidence="2 3">
    <name type="scientific">Gossypium australe</name>
    <dbReference type="NCBI Taxonomy" id="47621"/>
    <lineage>
        <taxon>Eukaryota</taxon>
        <taxon>Viridiplantae</taxon>
        <taxon>Streptophyta</taxon>
        <taxon>Embryophyta</taxon>
        <taxon>Tracheophyta</taxon>
        <taxon>Spermatophyta</taxon>
        <taxon>Magnoliopsida</taxon>
        <taxon>eudicotyledons</taxon>
        <taxon>Gunneridae</taxon>
        <taxon>Pentapetalae</taxon>
        <taxon>rosids</taxon>
        <taxon>malvids</taxon>
        <taxon>Malvales</taxon>
        <taxon>Malvaceae</taxon>
        <taxon>Malvoideae</taxon>
        <taxon>Gossypium</taxon>
    </lineage>
</organism>
<comment type="caution">
    <text evidence="2">The sequence shown here is derived from an EMBL/GenBank/DDBJ whole genome shotgun (WGS) entry which is preliminary data.</text>
</comment>
<dbReference type="Proteomes" id="UP000325315">
    <property type="component" value="Unassembled WGS sequence"/>
</dbReference>
<evidence type="ECO:0000313" key="2">
    <source>
        <dbReference type="EMBL" id="KAA3474107.1"/>
    </source>
</evidence>
<accession>A0A5B6VZ30</accession>
<keyword evidence="3" id="KW-1185">Reference proteome</keyword>
<sequence length="328" mass="38332">MGSNGIGNMDNNTEIESVSGLIDTTTRLWKRDLIETTFPDHITQKIFQIPLAEVEHEDFQVWRGEESIQTSIKNFYRKLWNLQIPSKIRITIWRLSWDFISTLKNLKARRVVHDCLCPRCRSAEEDSNHVFRQCPTAIELWKSLNFLWVIRSNITDLWNWLTWVFARGSSNQCRIFCCAVWMLWIYRNKLVHEGKTTTGEELSQRIMNYIEEIDSSNERKHNFGSVNQQSQARRETKATIFFDAAFDSKNSKLASGLVVRGEINDWLASETRIRNKESYFRFVSKEENGEAHNIAVEALRKGEETYLENGALICLQQRGEENGLRDPD</sequence>
<dbReference type="OrthoDB" id="1001105at2759"/>
<feature type="domain" description="Reverse transcriptase zinc-binding" evidence="1">
    <location>
        <begin position="73"/>
        <end position="141"/>
    </location>
</feature>
<reference evidence="2" key="1">
    <citation type="submission" date="2019-08" db="EMBL/GenBank/DDBJ databases">
        <authorList>
            <person name="Liu F."/>
        </authorList>
    </citation>
    <scope>NUCLEOTIDE SEQUENCE [LARGE SCALE GENOMIC DNA]</scope>
    <source>
        <strain evidence="2">PA1801</strain>
        <tissue evidence="2">Leaf</tissue>
    </source>
</reference>
<dbReference type="EMBL" id="SMMG02000005">
    <property type="protein sequence ID" value="KAA3474107.1"/>
    <property type="molecule type" value="Genomic_DNA"/>
</dbReference>